<evidence type="ECO:0000256" key="1">
    <source>
        <dbReference type="SAM" id="MobiDB-lite"/>
    </source>
</evidence>
<dbReference type="ChiTaRS" id="WWC1">
    <property type="organism name" value="human"/>
</dbReference>
<accession>L8E9S6</accession>
<feature type="compositionally biased region" description="Low complexity" evidence="1">
    <location>
        <begin position="16"/>
        <end position="38"/>
    </location>
</feature>
<dbReference type="AlphaFoldDB" id="L8E9S6"/>
<reference evidence="2" key="1">
    <citation type="journal article" date="2013" name="PLoS ONE">
        <title>Direct detection of alternative open reading frames translation products in human significantly expands the proteome.</title>
        <authorList>
            <person name="Vanderperre B."/>
            <person name="Lucier J.-F."/>
            <person name="Motard J."/>
            <person name="Tremblay G."/>
            <person name="Vanderperre S."/>
            <person name="Wisztorski M."/>
            <person name="Salzet M."/>
            <person name="Boisvert F.-M."/>
            <person name="Roucou X."/>
        </authorList>
    </citation>
    <scope>NUCLEOTIDE SEQUENCE</scope>
</reference>
<dbReference type="EMBL" id="HF583999">
    <property type="protein sequence ID" value="CCQ43496.1"/>
    <property type="molecule type" value="Genomic_DNA"/>
</dbReference>
<dbReference type="OrthoDB" id="2020426at2759"/>
<gene>
    <name evidence="2" type="primary">WWC1</name>
</gene>
<sequence>MTPLSSWTQSCRARWSSCSWRGPPASGPQAASPPSTRMRWPRPRRQREVAACRLCVPCLAPQSP</sequence>
<evidence type="ECO:0000313" key="2">
    <source>
        <dbReference type="EMBL" id="CCQ43496.1"/>
    </source>
</evidence>
<organism evidence="2">
    <name type="scientific">Homo sapiens</name>
    <name type="common">Human</name>
    <dbReference type="NCBI Taxonomy" id="9606"/>
    <lineage>
        <taxon>Eukaryota</taxon>
        <taxon>Metazoa</taxon>
        <taxon>Chordata</taxon>
        <taxon>Craniata</taxon>
        <taxon>Vertebrata</taxon>
        <taxon>Euteleostomi</taxon>
        <taxon>Mammalia</taxon>
        <taxon>Eutheria</taxon>
        <taxon>Euarchontoglires</taxon>
        <taxon>Primates</taxon>
        <taxon>Haplorrhini</taxon>
        <taxon>Catarrhini</taxon>
        <taxon>Hominidae</taxon>
        <taxon>Homo</taxon>
    </lineage>
</organism>
<protein>
    <submittedName>
        <fullName evidence="2">Alternative protein WWC1</fullName>
    </submittedName>
</protein>
<feature type="region of interest" description="Disordered" evidence="1">
    <location>
        <begin position="16"/>
        <end position="44"/>
    </location>
</feature>
<proteinExistence type="predicted"/>
<name>L8E9S6_HUMAN</name>